<dbReference type="PANTHER" id="PTHR31284">
    <property type="entry name" value="ACID PHOSPHATASE-LIKE PROTEIN"/>
    <property type="match status" value="1"/>
</dbReference>
<dbReference type="EMBL" id="JAMQYH010000052">
    <property type="protein sequence ID" value="KAJ1684030.1"/>
    <property type="molecule type" value="Genomic_DNA"/>
</dbReference>
<name>A0A9Q0BZB6_9POAL</name>
<keyword evidence="1 2" id="KW-0732">Signal</keyword>
<evidence type="ECO:0000313" key="3">
    <source>
        <dbReference type="EMBL" id="KAJ1684030.1"/>
    </source>
</evidence>
<comment type="caution">
    <text evidence="3">The sequence shown here is derived from an EMBL/GenBank/DDBJ whole genome shotgun (WGS) entry which is preliminary data.</text>
</comment>
<dbReference type="InterPro" id="IPR023214">
    <property type="entry name" value="HAD_sf"/>
</dbReference>
<dbReference type="Gene3D" id="3.40.50.1000">
    <property type="entry name" value="HAD superfamily/HAD-like"/>
    <property type="match status" value="1"/>
</dbReference>
<proteinExistence type="predicted"/>
<dbReference type="PANTHER" id="PTHR31284:SF10">
    <property type="entry name" value="ACID PHOSPHATASE-LIKE PROTEIN"/>
    <property type="match status" value="1"/>
</dbReference>
<dbReference type="InterPro" id="IPR005519">
    <property type="entry name" value="Acid_phosphat_B-like"/>
</dbReference>
<feature type="chain" id="PRO_5040158551" description="Acid phosphatase" evidence="2">
    <location>
        <begin position="25"/>
        <end position="278"/>
    </location>
</feature>
<evidence type="ECO:0008006" key="5">
    <source>
        <dbReference type="Google" id="ProtNLM"/>
    </source>
</evidence>
<dbReference type="Proteomes" id="UP001151287">
    <property type="component" value="Unassembled WGS sequence"/>
</dbReference>
<evidence type="ECO:0000256" key="2">
    <source>
        <dbReference type="SAM" id="SignalP"/>
    </source>
</evidence>
<dbReference type="Pfam" id="PF03767">
    <property type="entry name" value="Acid_phosphat_B"/>
    <property type="match status" value="1"/>
</dbReference>
<protein>
    <recommendedName>
        <fullName evidence="5">Acid phosphatase</fullName>
    </recommendedName>
</protein>
<keyword evidence="4" id="KW-1185">Reference proteome</keyword>
<sequence>MSLLHRLRLPRPTVALAVASTALAAGVLVSGSAGAGPAPTVHAPPAVPTSADQIQNVDQVKTAIKGYYGDTTTTTPDPVDGTSVLHEPAADSPWVKETDGVGRKVRSYLAAQSAGHHAEPGRKVLLLDVDDTSLVTYDYEIWSNFVYKPAQNAEFVNKAVFPEVPATLRAAQYAASHGYTVVYLTGRPEAQRAGTLLNLRKEGFPVTSANLYLNDASAPYLASCQPSCTTAQRKSLTRQYIESKGYRIVANVGDQYSDLRGGFAQKTFKLPNPMYYLP</sequence>
<dbReference type="OrthoDB" id="59415at2759"/>
<organism evidence="3 4">
    <name type="scientific">Rhynchospora breviuscula</name>
    <dbReference type="NCBI Taxonomy" id="2022672"/>
    <lineage>
        <taxon>Eukaryota</taxon>
        <taxon>Viridiplantae</taxon>
        <taxon>Streptophyta</taxon>
        <taxon>Embryophyta</taxon>
        <taxon>Tracheophyta</taxon>
        <taxon>Spermatophyta</taxon>
        <taxon>Magnoliopsida</taxon>
        <taxon>Liliopsida</taxon>
        <taxon>Poales</taxon>
        <taxon>Cyperaceae</taxon>
        <taxon>Cyperoideae</taxon>
        <taxon>Rhynchosporeae</taxon>
        <taxon>Rhynchospora</taxon>
    </lineage>
</organism>
<dbReference type="SUPFAM" id="SSF56784">
    <property type="entry name" value="HAD-like"/>
    <property type="match status" value="1"/>
</dbReference>
<evidence type="ECO:0000313" key="4">
    <source>
        <dbReference type="Proteomes" id="UP001151287"/>
    </source>
</evidence>
<accession>A0A9Q0BZB6</accession>
<dbReference type="InterPro" id="IPR036412">
    <property type="entry name" value="HAD-like_sf"/>
</dbReference>
<gene>
    <name evidence="3" type="ORF">LUZ63_020770</name>
</gene>
<reference evidence="3" key="1">
    <citation type="journal article" date="2022" name="Cell">
        <title>Repeat-based holocentromeres influence genome architecture and karyotype evolution.</title>
        <authorList>
            <person name="Hofstatter P.G."/>
            <person name="Thangavel G."/>
            <person name="Lux T."/>
            <person name="Neumann P."/>
            <person name="Vondrak T."/>
            <person name="Novak P."/>
            <person name="Zhang M."/>
            <person name="Costa L."/>
            <person name="Castellani M."/>
            <person name="Scott A."/>
            <person name="Toegelov H."/>
            <person name="Fuchs J."/>
            <person name="Mata-Sucre Y."/>
            <person name="Dias Y."/>
            <person name="Vanzela A.L.L."/>
            <person name="Huettel B."/>
            <person name="Almeida C.C.S."/>
            <person name="Simkova H."/>
            <person name="Souza G."/>
            <person name="Pedrosa-Harand A."/>
            <person name="Macas J."/>
            <person name="Mayer K.F.X."/>
            <person name="Houben A."/>
            <person name="Marques A."/>
        </authorList>
    </citation>
    <scope>NUCLEOTIDE SEQUENCE</scope>
    <source>
        <strain evidence="3">RhyBre1mFocal</strain>
    </source>
</reference>
<feature type="signal peptide" evidence="2">
    <location>
        <begin position="1"/>
        <end position="24"/>
    </location>
</feature>
<dbReference type="AlphaFoldDB" id="A0A9Q0BZB6"/>
<evidence type="ECO:0000256" key="1">
    <source>
        <dbReference type="ARBA" id="ARBA00022729"/>
    </source>
</evidence>